<feature type="non-terminal residue" evidence="1">
    <location>
        <position position="48"/>
    </location>
</feature>
<dbReference type="Proteomes" id="UP000708208">
    <property type="component" value="Unassembled WGS sequence"/>
</dbReference>
<evidence type="ECO:0000313" key="1">
    <source>
        <dbReference type="EMBL" id="CAG7832146.1"/>
    </source>
</evidence>
<name>A0A8J2M2C5_9HEXA</name>
<reference evidence="1" key="1">
    <citation type="submission" date="2021-06" db="EMBL/GenBank/DDBJ databases">
        <authorList>
            <person name="Hodson N. C."/>
            <person name="Mongue J. A."/>
            <person name="Jaron S. K."/>
        </authorList>
    </citation>
    <scope>NUCLEOTIDE SEQUENCE</scope>
</reference>
<gene>
    <name evidence="1" type="ORF">AFUS01_LOCUS41849</name>
</gene>
<proteinExistence type="predicted"/>
<evidence type="ECO:0000313" key="2">
    <source>
        <dbReference type="Proteomes" id="UP000708208"/>
    </source>
</evidence>
<dbReference type="AlphaFoldDB" id="A0A8J2M2C5"/>
<sequence length="48" mass="5445">PITTYGEVGWLAQHPSCKLEKYETKFNQKPPLPGNQKKISVLLANTIY</sequence>
<dbReference type="EMBL" id="CAJVCH010563743">
    <property type="protein sequence ID" value="CAG7832146.1"/>
    <property type="molecule type" value="Genomic_DNA"/>
</dbReference>
<keyword evidence="2" id="KW-1185">Reference proteome</keyword>
<accession>A0A8J2M2C5</accession>
<organism evidence="1 2">
    <name type="scientific">Allacma fusca</name>
    <dbReference type="NCBI Taxonomy" id="39272"/>
    <lineage>
        <taxon>Eukaryota</taxon>
        <taxon>Metazoa</taxon>
        <taxon>Ecdysozoa</taxon>
        <taxon>Arthropoda</taxon>
        <taxon>Hexapoda</taxon>
        <taxon>Collembola</taxon>
        <taxon>Symphypleona</taxon>
        <taxon>Sminthuridae</taxon>
        <taxon>Allacma</taxon>
    </lineage>
</organism>
<protein>
    <submittedName>
        <fullName evidence="1">Uncharacterized protein</fullName>
    </submittedName>
</protein>
<comment type="caution">
    <text evidence="1">The sequence shown here is derived from an EMBL/GenBank/DDBJ whole genome shotgun (WGS) entry which is preliminary data.</text>
</comment>